<dbReference type="GO" id="GO:0005886">
    <property type="term" value="C:plasma membrane"/>
    <property type="evidence" value="ECO:0007669"/>
    <property type="project" value="UniProtKB-SubCell"/>
</dbReference>
<feature type="transmembrane region" description="Helical" evidence="7">
    <location>
        <begin position="412"/>
        <end position="437"/>
    </location>
</feature>
<feature type="transmembrane region" description="Helical" evidence="7">
    <location>
        <begin position="457"/>
        <end position="479"/>
    </location>
</feature>
<keyword evidence="2" id="KW-1003">Cell membrane</keyword>
<dbReference type="Proteomes" id="UP000309133">
    <property type="component" value="Unassembled WGS sequence"/>
</dbReference>
<feature type="domain" description="ABC3 transporter permease C-terminal" evidence="8">
    <location>
        <begin position="891"/>
        <end position="1011"/>
    </location>
</feature>
<dbReference type="InterPro" id="IPR003838">
    <property type="entry name" value="ABC3_permease_C"/>
</dbReference>
<feature type="transmembrane region" description="Helical" evidence="7">
    <location>
        <begin position="887"/>
        <end position="909"/>
    </location>
</feature>
<comment type="caution">
    <text evidence="9">The sequence shown here is derived from an EMBL/GenBank/DDBJ whole genome shotgun (WGS) entry which is preliminary data.</text>
</comment>
<evidence type="ECO:0000256" key="2">
    <source>
        <dbReference type="ARBA" id="ARBA00022475"/>
    </source>
</evidence>
<evidence type="ECO:0000256" key="5">
    <source>
        <dbReference type="ARBA" id="ARBA00023136"/>
    </source>
</evidence>
<evidence type="ECO:0000256" key="6">
    <source>
        <dbReference type="ARBA" id="ARBA00038076"/>
    </source>
</evidence>
<protein>
    <recommendedName>
        <fullName evidence="8">ABC3 transporter permease C-terminal domain-containing protein</fullName>
    </recommendedName>
</protein>
<keyword evidence="4 7" id="KW-1133">Transmembrane helix</keyword>
<evidence type="ECO:0000259" key="8">
    <source>
        <dbReference type="Pfam" id="PF02687"/>
    </source>
</evidence>
<evidence type="ECO:0000256" key="7">
    <source>
        <dbReference type="SAM" id="Phobius"/>
    </source>
</evidence>
<feature type="transmembrane region" description="Helical" evidence="7">
    <location>
        <begin position="942"/>
        <end position="967"/>
    </location>
</feature>
<feature type="transmembrane region" description="Helical" evidence="7">
    <location>
        <begin position="987"/>
        <end position="1005"/>
    </location>
</feature>
<gene>
    <name evidence="9" type="ORF">E6C64_10295</name>
</gene>
<dbReference type="InterPro" id="IPR050250">
    <property type="entry name" value="Macrolide_Exporter_MacB"/>
</dbReference>
<sequence length="1025" mass="102843">MLALKRLRPRAGLFLALFAVVLLLSGLAVGLTGYLSVAGNAGARTGLAALSGNDGGFRIITPLADGADAEAQDERIRAAIATLRGDGRALPVIVSRDIATRDSVSLESSGSAASPGPHAVGVTIASIPDLEGRADLTGGRWPTSPDEATLQADAADRLRIAVGDVLALPDGTPMTVVGTWRVRDPDDPRWLGEGSMLVGRPLLGSPGFLVIDPALWPSTGVVPEARWTVQPDAARVTAVELSALRTASDTVGAVIRAGEETPGRIVQSGRLRLSIAPIERNVRSTAAVATAPLIVVGVLGLIMLLELARVLEQLRREENALLRARGTTDGQFELWAGAEAAAAVVPAAAIGSIGAALAITAIGSPTDVSPLGWALAGVVAAVAIGAVAASAGRESRDISRGSAPRGMAAQRARGVVGIGAVLLLVLAAVVAVSQFLLYGSPLVPTADGGVAIDPLAVSAPALAIAAAGLLLVAAFPLAARAIERIADRLRGFRFLPLRQLARRSRAALTSILVLAFAVSGVVFAAAYSGTWSAGAAETRAVRIGTDLRITDDGGIPAEVRAPAPGQTAAAPGLSTDGQIGDSGTTIVALPHAAIGAVVATVAGAVDPAELGNQLSDADVRPSLPTDATGVRVGVTSTRAGDEPLELRILLSDSSGSLRELSMQRTASGYTADLPASDGEPAGWTLRGLRLELPAVRVGADIEFDVTAIGGAGGDARVRIEGRWEPAPGPLANPSAKSDIVGLHAGRLGVHAAAGDPGGSFLLVLAPASGTLVPIVISQGLASSSGLEVGAEPVVTVVGSGGLPAVVVGISPVTPGSSSGEGILADLATFQDGVLRANLGTLSANQWWVSTDDVDAAGMAATAAAPIGVEVETRGPLEADLVLGSARVVVWIAAAATAALTLLSIAAGLLTELRGRRGEVGVLRSLGLNRHEQGITRALEWGVLLALGLIAGIVAGGLVSALLVGSLARAAVPGAVPGLLTPFRIDPLEGGAALGLLALALAILLLGTARAVSRQADASVADGSRG</sequence>
<feature type="transmembrane region" description="Helical" evidence="7">
    <location>
        <begin position="286"/>
        <end position="311"/>
    </location>
</feature>
<feature type="transmembrane region" description="Helical" evidence="7">
    <location>
        <begin position="506"/>
        <end position="527"/>
    </location>
</feature>
<name>A0A4S4FNY6_9MICO</name>
<organism evidence="9 10">
    <name type="scientific">Naasia lichenicola</name>
    <dbReference type="NCBI Taxonomy" id="2565933"/>
    <lineage>
        <taxon>Bacteria</taxon>
        <taxon>Bacillati</taxon>
        <taxon>Actinomycetota</taxon>
        <taxon>Actinomycetes</taxon>
        <taxon>Micrococcales</taxon>
        <taxon>Microbacteriaceae</taxon>
        <taxon>Naasia</taxon>
    </lineage>
</organism>
<reference evidence="9 10" key="1">
    <citation type="submission" date="2019-04" db="EMBL/GenBank/DDBJ databases">
        <authorList>
            <person name="Jiang L."/>
        </authorList>
    </citation>
    <scope>NUCLEOTIDE SEQUENCE [LARGE SCALE GENOMIC DNA]</scope>
    <source>
        <strain evidence="9 10">YIM 131853</strain>
    </source>
</reference>
<keyword evidence="10" id="KW-1185">Reference proteome</keyword>
<dbReference type="Pfam" id="PF02687">
    <property type="entry name" value="FtsX"/>
    <property type="match status" value="1"/>
</dbReference>
<evidence type="ECO:0000256" key="4">
    <source>
        <dbReference type="ARBA" id="ARBA00022989"/>
    </source>
</evidence>
<feature type="transmembrane region" description="Helical" evidence="7">
    <location>
        <begin position="332"/>
        <end position="359"/>
    </location>
</feature>
<comment type="subcellular location">
    <subcellularLocation>
        <location evidence="1">Cell membrane</location>
        <topology evidence="1">Multi-pass membrane protein</topology>
    </subcellularLocation>
</comment>
<dbReference type="RefSeq" id="WP_136427395.1">
    <property type="nucleotide sequence ID" value="NZ_SSSM01000004.1"/>
</dbReference>
<feature type="transmembrane region" description="Helical" evidence="7">
    <location>
        <begin position="371"/>
        <end position="391"/>
    </location>
</feature>
<keyword evidence="5 7" id="KW-0472">Membrane</keyword>
<dbReference type="PANTHER" id="PTHR30572">
    <property type="entry name" value="MEMBRANE COMPONENT OF TRANSPORTER-RELATED"/>
    <property type="match status" value="1"/>
</dbReference>
<comment type="similarity">
    <text evidence="6">Belongs to the ABC-4 integral membrane protein family.</text>
</comment>
<dbReference type="GO" id="GO:0022857">
    <property type="term" value="F:transmembrane transporter activity"/>
    <property type="evidence" value="ECO:0007669"/>
    <property type="project" value="TreeGrafter"/>
</dbReference>
<dbReference type="EMBL" id="SSSM01000004">
    <property type="protein sequence ID" value="THG30986.1"/>
    <property type="molecule type" value="Genomic_DNA"/>
</dbReference>
<proteinExistence type="inferred from homology"/>
<evidence type="ECO:0000313" key="9">
    <source>
        <dbReference type="EMBL" id="THG30986.1"/>
    </source>
</evidence>
<evidence type="ECO:0000256" key="1">
    <source>
        <dbReference type="ARBA" id="ARBA00004651"/>
    </source>
</evidence>
<evidence type="ECO:0000313" key="10">
    <source>
        <dbReference type="Proteomes" id="UP000309133"/>
    </source>
</evidence>
<evidence type="ECO:0000256" key="3">
    <source>
        <dbReference type="ARBA" id="ARBA00022692"/>
    </source>
</evidence>
<accession>A0A4S4FNY6</accession>
<dbReference type="PANTHER" id="PTHR30572:SF4">
    <property type="entry name" value="ABC TRANSPORTER PERMEASE YTRF"/>
    <property type="match status" value="1"/>
</dbReference>
<keyword evidence="3 7" id="KW-0812">Transmembrane</keyword>
<dbReference type="AlphaFoldDB" id="A0A4S4FNY6"/>
<dbReference type="OrthoDB" id="3719151at2"/>